<organism evidence="1 2">
    <name type="scientific">Triangularia verruculosa</name>
    <dbReference type="NCBI Taxonomy" id="2587418"/>
    <lineage>
        <taxon>Eukaryota</taxon>
        <taxon>Fungi</taxon>
        <taxon>Dikarya</taxon>
        <taxon>Ascomycota</taxon>
        <taxon>Pezizomycotina</taxon>
        <taxon>Sordariomycetes</taxon>
        <taxon>Sordariomycetidae</taxon>
        <taxon>Sordariales</taxon>
        <taxon>Podosporaceae</taxon>
        <taxon>Triangularia</taxon>
    </lineage>
</organism>
<name>A0AAN6XQY1_9PEZI</name>
<sequence>MVKDDLERQDEQCPKEWFCFVSLQGDVKPDGTLSALWLRRRQDQEEVSRWRKEKVPWAKSHERIGPRPSFIWRRHAAGTGGALIPAADGGVKEGPIVAGFAVLPLALLQQAGGLVFMRLKPLFLRYFLTYFLDFYFLFTNSRLSYDTHFEEIPSQGGVCTPTAGSISPPSTPVIFVCLGCLQHHQQSGIVKTSFRCSAPSLM</sequence>
<reference evidence="1" key="1">
    <citation type="journal article" date="2023" name="Mol. Phylogenet. Evol.">
        <title>Genome-scale phylogeny and comparative genomics of the fungal order Sordariales.</title>
        <authorList>
            <person name="Hensen N."/>
            <person name="Bonometti L."/>
            <person name="Westerberg I."/>
            <person name="Brannstrom I.O."/>
            <person name="Guillou S."/>
            <person name="Cros-Aarteil S."/>
            <person name="Calhoun S."/>
            <person name="Haridas S."/>
            <person name="Kuo A."/>
            <person name="Mondo S."/>
            <person name="Pangilinan J."/>
            <person name="Riley R."/>
            <person name="LaButti K."/>
            <person name="Andreopoulos B."/>
            <person name="Lipzen A."/>
            <person name="Chen C."/>
            <person name="Yan M."/>
            <person name="Daum C."/>
            <person name="Ng V."/>
            <person name="Clum A."/>
            <person name="Steindorff A."/>
            <person name="Ohm R.A."/>
            <person name="Martin F."/>
            <person name="Silar P."/>
            <person name="Natvig D.O."/>
            <person name="Lalanne C."/>
            <person name="Gautier V."/>
            <person name="Ament-Velasquez S.L."/>
            <person name="Kruys A."/>
            <person name="Hutchinson M.I."/>
            <person name="Powell A.J."/>
            <person name="Barry K."/>
            <person name="Miller A.N."/>
            <person name="Grigoriev I.V."/>
            <person name="Debuchy R."/>
            <person name="Gladieux P."/>
            <person name="Hiltunen Thoren M."/>
            <person name="Johannesson H."/>
        </authorList>
    </citation>
    <scope>NUCLEOTIDE SEQUENCE</scope>
    <source>
        <strain evidence="1">CBS 315.58</strain>
    </source>
</reference>
<gene>
    <name evidence="1" type="ORF">QBC40DRAFT_347197</name>
</gene>
<reference evidence="1" key="2">
    <citation type="submission" date="2023-05" db="EMBL/GenBank/DDBJ databases">
        <authorList>
            <consortium name="Lawrence Berkeley National Laboratory"/>
            <person name="Steindorff A."/>
            <person name="Hensen N."/>
            <person name="Bonometti L."/>
            <person name="Westerberg I."/>
            <person name="Brannstrom I.O."/>
            <person name="Guillou S."/>
            <person name="Cros-Aarteil S."/>
            <person name="Calhoun S."/>
            <person name="Haridas S."/>
            <person name="Kuo A."/>
            <person name="Mondo S."/>
            <person name="Pangilinan J."/>
            <person name="Riley R."/>
            <person name="Labutti K."/>
            <person name="Andreopoulos B."/>
            <person name="Lipzen A."/>
            <person name="Chen C."/>
            <person name="Yanf M."/>
            <person name="Daum C."/>
            <person name="Ng V."/>
            <person name="Clum A."/>
            <person name="Ohm R."/>
            <person name="Martin F."/>
            <person name="Silar P."/>
            <person name="Natvig D."/>
            <person name="Lalanne C."/>
            <person name="Gautier V."/>
            <person name="Ament-Velasquez S.L."/>
            <person name="Kruys A."/>
            <person name="Hutchinson M.I."/>
            <person name="Powell A.J."/>
            <person name="Barry K."/>
            <person name="Miller A.N."/>
            <person name="Grigoriev I.V."/>
            <person name="Debuchy R."/>
            <person name="Gladieux P."/>
            <person name="Thoren M.H."/>
            <person name="Johannesson H."/>
        </authorList>
    </citation>
    <scope>NUCLEOTIDE SEQUENCE</scope>
    <source>
        <strain evidence="1">CBS 315.58</strain>
    </source>
</reference>
<accession>A0AAN6XQY1</accession>
<comment type="caution">
    <text evidence="1">The sequence shown here is derived from an EMBL/GenBank/DDBJ whole genome shotgun (WGS) entry which is preliminary data.</text>
</comment>
<dbReference type="AlphaFoldDB" id="A0AAN6XQY1"/>
<dbReference type="Proteomes" id="UP001303160">
    <property type="component" value="Unassembled WGS sequence"/>
</dbReference>
<keyword evidence="2" id="KW-1185">Reference proteome</keyword>
<evidence type="ECO:0000313" key="1">
    <source>
        <dbReference type="EMBL" id="KAK4202242.1"/>
    </source>
</evidence>
<proteinExistence type="predicted"/>
<evidence type="ECO:0000313" key="2">
    <source>
        <dbReference type="Proteomes" id="UP001303160"/>
    </source>
</evidence>
<dbReference type="EMBL" id="MU863899">
    <property type="protein sequence ID" value="KAK4202242.1"/>
    <property type="molecule type" value="Genomic_DNA"/>
</dbReference>
<protein>
    <submittedName>
        <fullName evidence="1">Uncharacterized protein</fullName>
    </submittedName>
</protein>